<evidence type="ECO:0000313" key="3">
    <source>
        <dbReference type="Proteomes" id="UP000241639"/>
    </source>
</evidence>
<keyword evidence="3" id="KW-1185">Reference proteome</keyword>
<dbReference type="Proteomes" id="UP000241639">
    <property type="component" value="Unassembled WGS sequence"/>
</dbReference>
<comment type="caution">
    <text evidence="2">The sequence shown here is derived from an EMBL/GenBank/DDBJ whole genome shotgun (WGS) entry which is preliminary data.</text>
</comment>
<evidence type="ECO:0000313" key="2">
    <source>
        <dbReference type="EMBL" id="PTM58032.1"/>
    </source>
</evidence>
<evidence type="ECO:0000256" key="1">
    <source>
        <dbReference type="SAM" id="Coils"/>
    </source>
</evidence>
<dbReference type="RefSeq" id="WP_107724888.1">
    <property type="nucleotide sequence ID" value="NZ_PZZP01000001.1"/>
</dbReference>
<sequence length="86" mass="10535">MSQFRWIDRNEAIERVATYVRRGFNLTDSIDRMLEEGRYSNGEGISELQRKRLEADVQRFLEEQQEVQEQKQEKEEYVPAWIRLRR</sequence>
<name>A0A2T4Z805_9BACL</name>
<gene>
    <name evidence="2" type="ORF">C8J48_0604</name>
</gene>
<keyword evidence="1" id="KW-0175">Coiled coil</keyword>
<feature type="coiled-coil region" evidence="1">
    <location>
        <begin position="50"/>
        <end position="77"/>
    </location>
</feature>
<reference evidence="2 3" key="1">
    <citation type="submission" date="2018-04" db="EMBL/GenBank/DDBJ databases">
        <title>Genomic Encyclopedia of Archaeal and Bacterial Type Strains, Phase II (KMG-II): from individual species to whole genera.</title>
        <authorList>
            <person name="Goeker M."/>
        </authorList>
    </citation>
    <scope>NUCLEOTIDE SEQUENCE [LARGE SCALE GENOMIC DNA]</scope>
    <source>
        <strain evidence="2 3">DSM 45169</strain>
    </source>
</reference>
<accession>A0A2T4Z805</accession>
<proteinExistence type="predicted"/>
<dbReference type="EMBL" id="PZZP01000001">
    <property type="protein sequence ID" value="PTM58032.1"/>
    <property type="molecule type" value="Genomic_DNA"/>
</dbReference>
<organism evidence="2 3">
    <name type="scientific">Desmospora activa DSM 45169</name>
    <dbReference type="NCBI Taxonomy" id="1121389"/>
    <lineage>
        <taxon>Bacteria</taxon>
        <taxon>Bacillati</taxon>
        <taxon>Bacillota</taxon>
        <taxon>Bacilli</taxon>
        <taxon>Bacillales</taxon>
        <taxon>Thermoactinomycetaceae</taxon>
        <taxon>Desmospora</taxon>
    </lineage>
</organism>
<dbReference type="AlphaFoldDB" id="A0A2T4Z805"/>
<protein>
    <submittedName>
        <fullName evidence="2">Uncharacterized protein</fullName>
    </submittedName>
</protein>